<keyword evidence="3" id="KW-1185">Reference proteome</keyword>
<evidence type="ECO:0000313" key="3">
    <source>
        <dbReference type="Proteomes" id="UP000243459"/>
    </source>
</evidence>
<feature type="compositionally biased region" description="Basic and acidic residues" evidence="1">
    <location>
        <begin position="1"/>
        <end position="13"/>
    </location>
</feature>
<name>A0A5P1EX19_ASPOF</name>
<dbReference type="Proteomes" id="UP000243459">
    <property type="component" value="Chromosome 5"/>
</dbReference>
<sequence>METRAKISDRGDYLDGVQMQDSNHKEGDSGAGNLKRYTKVPQLSSTFMLTGLPDRFVINVPETVNLLRYMFP</sequence>
<accession>A0A5P1EX19</accession>
<gene>
    <name evidence="2" type="ORF">A4U43_C05F35790</name>
</gene>
<evidence type="ECO:0000313" key="2">
    <source>
        <dbReference type="EMBL" id="ONK70635.1"/>
    </source>
</evidence>
<protein>
    <submittedName>
        <fullName evidence="2">Uncharacterized protein</fullName>
    </submittedName>
</protein>
<dbReference type="AlphaFoldDB" id="A0A5P1EX19"/>
<feature type="region of interest" description="Disordered" evidence="1">
    <location>
        <begin position="1"/>
        <end position="34"/>
    </location>
</feature>
<organism evidence="2 3">
    <name type="scientific">Asparagus officinalis</name>
    <name type="common">Garden asparagus</name>
    <dbReference type="NCBI Taxonomy" id="4686"/>
    <lineage>
        <taxon>Eukaryota</taxon>
        <taxon>Viridiplantae</taxon>
        <taxon>Streptophyta</taxon>
        <taxon>Embryophyta</taxon>
        <taxon>Tracheophyta</taxon>
        <taxon>Spermatophyta</taxon>
        <taxon>Magnoliopsida</taxon>
        <taxon>Liliopsida</taxon>
        <taxon>Asparagales</taxon>
        <taxon>Asparagaceae</taxon>
        <taxon>Asparagoideae</taxon>
        <taxon>Asparagus</taxon>
    </lineage>
</organism>
<reference evidence="3" key="1">
    <citation type="journal article" date="2017" name="Nat. Commun.">
        <title>The asparagus genome sheds light on the origin and evolution of a young Y chromosome.</title>
        <authorList>
            <person name="Harkess A."/>
            <person name="Zhou J."/>
            <person name="Xu C."/>
            <person name="Bowers J.E."/>
            <person name="Van der Hulst R."/>
            <person name="Ayyampalayam S."/>
            <person name="Mercati F."/>
            <person name="Riccardi P."/>
            <person name="McKain M.R."/>
            <person name="Kakrana A."/>
            <person name="Tang H."/>
            <person name="Ray J."/>
            <person name="Groenendijk J."/>
            <person name="Arikit S."/>
            <person name="Mathioni S.M."/>
            <person name="Nakano M."/>
            <person name="Shan H."/>
            <person name="Telgmann-Rauber A."/>
            <person name="Kanno A."/>
            <person name="Yue Z."/>
            <person name="Chen H."/>
            <person name="Li W."/>
            <person name="Chen Y."/>
            <person name="Xu X."/>
            <person name="Zhang Y."/>
            <person name="Luo S."/>
            <person name="Chen H."/>
            <person name="Gao J."/>
            <person name="Mao Z."/>
            <person name="Pires J.C."/>
            <person name="Luo M."/>
            <person name="Kudrna D."/>
            <person name="Wing R.A."/>
            <person name="Meyers B.C."/>
            <person name="Yi K."/>
            <person name="Kong H."/>
            <person name="Lavrijsen P."/>
            <person name="Sunseri F."/>
            <person name="Falavigna A."/>
            <person name="Ye Y."/>
            <person name="Leebens-Mack J.H."/>
            <person name="Chen G."/>
        </authorList>
    </citation>
    <scope>NUCLEOTIDE SEQUENCE [LARGE SCALE GENOMIC DNA]</scope>
    <source>
        <strain evidence="3">cv. DH0086</strain>
    </source>
</reference>
<proteinExistence type="predicted"/>
<dbReference type="EMBL" id="CM007385">
    <property type="protein sequence ID" value="ONK70635.1"/>
    <property type="molecule type" value="Genomic_DNA"/>
</dbReference>
<evidence type="ECO:0000256" key="1">
    <source>
        <dbReference type="SAM" id="MobiDB-lite"/>
    </source>
</evidence>
<dbReference type="Gramene" id="ONK70635">
    <property type="protein sequence ID" value="ONK70635"/>
    <property type="gene ID" value="A4U43_C05F35790"/>
</dbReference>